<dbReference type="OrthoDB" id="773380at2"/>
<evidence type="ECO:0000313" key="2">
    <source>
        <dbReference type="EMBL" id="AMP99429.1"/>
    </source>
</evidence>
<keyword evidence="3" id="KW-1185">Reference proteome</keyword>
<sequence length="66" mass="7640">MTTPKKSVKKSSLDDQAQDKEMNDENSYDSIEKKKTFDDDDDDFDLPLDDLDTFGDFDSDDDDDTY</sequence>
<reference evidence="2 3" key="1">
    <citation type="submission" date="2016-03" db="EMBL/GenBank/DDBJ databases">
        <title>Complete genome sequence of Pedobacter cryoconitis PAMC 27485.</title>
        <authorList>
            <person name="Lee J."/>
            <person name="Kim O.-S."/>
        </authorList>
    </citation>
    <scope>NUCLEOTIDE SEQUENCE [LARGE SCALE GENOMIC DNA]</scope>
    <source>
        <strain evidence="2 3">PAMC 27485</strain>
    </source>
</reference>
<feature type="compositionally biased region" description="Acidic residues" evidence="1">
    <location>
        <begin position="38"/>
        <end position="66"/>
    </location>
</feature>
<evidence type="ECO:0000256" key="1">
    <source>
        <dbReference type="SAM" id="MobiDB-lite"/>
    </source>
</evidence>
<dbReference type="PATRIC" id="fig|188932.3.peg.2651"/>
<dbReference type="Proteomes" id="UP000071561">
    <property type="component" value="Chromosome"/>
</dbReference>
<dbReference type="KEGG" id="pcm:AY601_2540"/>
<proteinExistence type="predicted"/>
<feature type="region of interest" description="Disordered" evidence="1">
    <location>
        <begin position="1"/>
        <end position="66"/>
    </location>
</feature>
<protein>
    <submittedName>
        <fullName evidence="2">Uncharacterized protein</fullName>
    </submittedName>
</protein>
<dbReference type="RefSeq" id="WP_068401482.1">
    <property type="nucleotide sequence ID" value="NZ_CP014504.1"/>
</dbReference>
<accession>A0A127VDT3</accession>
<organism evidence="2 3">
    <name type="scientific">Pedobacter cryoconitis</name>
    <dbReference type="NCBI Taxonomy" id="188932"/>
    <lineage>
        <taxon>Bacteria</taxon>
        <taxon>Pseudomonadati</taxon>
        <taxon>Bacteroidota</taxon>
        <taxon>Sphingobacteriia</taxon>
        <taxon>Sphingobacteriales</taxon>
        <taxon>Sphingobacteriaceae</taxon>
        <taxon>Pedobacter</taxon>
    </lineage>
</organism>
<gene>
    <name evidence="2" type="ORF">AY601_2540</name>
</gene>
<feature type="compositionally biased region" description="Basic and acidic residues" evidence="1">
    <location>
        <begin position="11"/>
        <end position="23"/>
    </location>
</feature>
<name>A0A127VDT3_9SPHI</name>
<evidence type="ECO:0000313" key="3">
    <source>
        <dbReference type="Proteomes" id="UP000071561"/>
    </source>
</evidence>
<dbReference type="EMBL" id="CP014504">
    <property type="protein sequence ID" value="AMP99429.1"/>
    <property type="molecule type" value="Genomic_DNA"/>
</dbReference>
<dbReference type="AlphaFoldDB" id="A0A127VDT3"/>